<evidence type="ECO:0000256" key="3">
    <source>
        <dbReference type="ARBA" id="ARBA00022795"/>
    </source>
</evidence>
<sequence length="144" mass="15531">MDHVNELNQLLDAQQSLLEQLLASMAAERAALIAQNASELMNIAEHKSSALLRLKQNDDAMAAHPGHSLLTSDTALSAKVQSVQNTLMRCKHENQANAQLIEHSQASINRLAQALQVSRNASSLTYTDKGKTSTISTLGSSIEV</sequence>
<protein>
    <submittedName>
        <fullName evidence="4">Flagellar protein FlgN</fullName>
    </submittedName>
</protein>
<reference evidence="4 5" key="1">
    <citation type="journal article" date="2012" name="Antonie Van Leeuwenhoek">
        <title>Shewanella litorisediminis sp. nov., a gammaproteobacterium isolated from a tidal flat sediment.</title>
        <authorList>
            <person name="Lee M.H."/>
            <person name="Yoon J.H."/>
        </authorList>
    </citation>
    <scope>NUCLEOTIDE SEQUENCE [LARGE SCALE GENOMIC DNA]</scope>
    <source>
        <strain evidence="4 5">SMK1-12</strain>
    </source>
</reference>
<keyword evidence="5" id="KW-1185">Reference proteome</keyword>
<dbReference type="Pfam" id="PF05130">
    <property type="entry name" value="FlgN"/>
    <property type="match status" value="1"/>
</dbReference>
<keyword evidence="4" id="KW-0969">Cilium</keyword>
<evidence type="ECO:0000256" key="1">
    <source>
        <dbReference type="ARBA" id="ARBA00002397"/>
    </source>
</evidence>
<keyword evidence="4" id="KW-0282">Flagellum</keyword>
<evidence type="ECO:0000313" key="5">
    <source>
        <dbReference type="Proteomes" id="UP000596252"/>
    </source>
</evidence>
<proteinExistence type="inferred from homology"/>
<dbReference type="Gene3D" id="1.20.58.300">
    <property type="entry name" value="FlgN-like"/>
    <property type="match status" value="1"/>
</dbReference>
<dbReference type="SUPFAM" id="SSF140566">
    <property type="entry name" value="FlgN-like"/>
    <property type="match status" value="1"/>
</dbReference>
<comment type="function">
    <text evidence="1">Required for the efficient initiation of filament assembly.</text>
</comment>
<gene>
    <name evidence="4" type="ORF">JQC75_11940</name>
</gene>
<accession>A0ABX7FZY8</accession>
<organism evidence="4 5">
    <name type="scientific">Shewanella litorisediminis</name>
    <dbReference type="NCBI Taxonomy" id="1173586"/>
    <lineage>
        <taxon>Bacteria</taxon>
        <taxon>Pseudomonadati</taxon>
        <taxon>Pseudomonadota</taxon>
        <taxon>Gammaproteobacteria</taxon>
        <taxon>Alteromonadales</taxon>
        <taxon>Shewanellaceae</taxon>
        <taxon>Shewanella</taxon>
    </lineage>
</organism>
<dbReference type="RefSeq" id="WP_203324305.1">
    <property type="nucleotide sequence ID" value="NZ_CP069213.1"/>
</dbReference>
<evidence type="ECO:0000256" key="2">
    <source>
        <dbReference type="ARBA" id="ARBA00007703"/>
    </source>
</evidence>
<evidence type="ECO:0000313" key="4">
    <source>
        <dbReference type="EMBL" id="QRH00590.1"/>
    </source>
</evidence>
<comment type="similarity">
    <text evidence="2">Belongs to the FlgN family.</text>
</comment>
<keyword evidence="3" id="KW-1005">Bacterial flagellum biogenesis</keyword>
<keyword evidence="4" id="KW-0966">Cell projection</keyword>
<dbReference type="Proteomes" id="UP000596252">
    <property type="component" value="Chromosome"/>
</dbReference>
<dbReference type="InterPro" id="IPR036679">
    <property type="entry name" value="FlgN-like_sf"/>
</dbReference>
<name>A0ABX7FZY8_9GAMM</name>
<dbReference type="InterPro" id="IPR007809">
    <property type="entry name" value="FlgN-like"/>
</dbReference>
<dbReference type="EMBL" id="CP069213">
    <property type="protein sequence ID" value="QRH00590.1"/>
    <property type="molecule type" value="Genomic_DNA"/>
</dbReference>